<dbReference type="Gene3D" id="3.40.50.1820">
    <property type="entry name" value="alpha/beta hydrolase"/>
    <property type="match status" value="1"/>
</dbReference>
<dbReference type="InterPro" id="IPR029058">
    <property type="entry name" value="AB_hydrolase_fold"/>
</dbReference>
<reference evidence="3 4" key="1">
    <citation type="submission" date="2018-11" db="EMBL/GenBank/DDBJ databases">
        <title>Rhodococcus spongicola sp. nov. and Rhodococcus xishaensis sp. nov. from marine sponges.</title>
        <authorList>
            <person name="Li L."/>
            <person name="Lin H.W."/>
        </authorList>
    </citation>
    <scope>NUCLEOTIDE SEQUENCE [LARGE SCALE GENOMIC DNA]</scope>
    <source>
        <strain evidence="3 4">LHW50502</strain>
    </source>
</reference>
<sequence length="260" mass="28389">MTAVLHAHRYGPAGPARVLAIHGLAGHGERWRHLARQYLDDLTLVAPDLLGHGRSPWAAPWTLEANVAALAALVEQDSDQPVMVIGHSLGGGLALHLAAARPDLVDSLVLLDPAIGLDGHWMRQSAEELLEAPDYSDRDEAREHKATGLWSDVPAGELQSELDEHLIPWPAGRVGWRVCLPAMVSYWSELARPLVVPQNRIRTTLLRSTRTDPHCVTPALVAALKSNLGSDFELIDVECKHMVPLARPTETAAAVRRRLV</sequence>
<dbReference type="GO" id="GO:0016787">
    <property type="term" value="F:hydrolase activity"/>
    <property type="evidence" value="ECO:0007669"/>
    <property type="project" value="UniProtKB-KW"/>
</dbReference>
<organism evidence="3 4">
    <name type="scientific">Rhodococcus spongiicola</name>
    <dbReference type="NCBI Taxonomy" id="2487352"/>
    <lineage>
        <taxon>Bacteria</taxon>
        <taxon>Bacillati</taxon>
        <taxon>Actinomycetota</taxon>
        <taxon>Actinomycetes</taxon>
        <taxon>Mycobacteriales</taxon>
        <taxon>Nocardiaceae</taxon>
        <taxon>Rhodococcus</taxon>
    </lineage>
</organism>
<keyword evidence="4" id="KW-1185">Reference proteome</keyword>
<accession>A0A3S3B1N2</accession>
<evidence type="ECO:0000313" key="4">
    <source>
        <dbReference type="Proteomes" id="UP000284333"/>
    </source>
</evidence>
<dbReference type="PANTHER" id="PTHR43798">
    <property type="entry name" value="MONOACYLGLYCEROL LIPASE"/>
    <property type="match status" value="1"/>
</dbReference>
<dbReference type="EMBL" id="RKLN01000006">
    <property type="protein sequence ID" value="RVW01006.1"/>
    <property type="molecule type" value="Genomic_DNA"/>
</dbReference>
<proteinExistence type="predicted"/>
<dbReference type="OrthoDB" id="3193334at2"/>
<protein>
    <submittedName>
        <fullName evidence="3">Alpha/beta hydrolase</fullName>
    </submittedName>
</protein>
<dbReference type="RefSeq" id="WP_127948330.1">
    <property type="nucleotide sequence ID" value="NZ_RKLN01000006.1"/>
</dbReference>
<dbReference type="Pfam" id="PF00561">
    <property type="entry name" value="Abhydrolase_1"/>
    <property type="match status" value="1"/>
</dbReference>
<evidence type="ECO:0000313" key="3">
    <source>
        <dbReference type="EMBL" id="RVW01006.1"/>
    </source>
</evidence>
<feature type="domain" description="AB hydrolase-1" evidence="2">
    <location>
        <begin position="18"/>
        <end position="115"/>
    </location>
</feature>
<keyword evidence="1 3" id="KW-0378">Hydrolase</keyword>
<dbReference type="PRINTS" id="PR00111">
    <property type="entry name" value="ABHYDROLASE"/>
</dbReference>
<evidence type="ECO:0000256" key="1">
    <source>
        <dbReference type="ARBA" id="ARBA00022801"/>
    </source>
</evidence>
<dbReference type="InterPro" id="IPR000073">
    <property type="entry name" value="AB_hydrolase_1"/>
</dbReference>
<comment type="caution">
    <text evidence="3">The sequence shown here is derived from an EMBL/GenBank/DDBJ whole genome shotgun (WGS) entry which is preliminary data.</text>
</comment>
<dbReference type="GO" id="GO:0016020">
    <property type="term" value="C:membrane"/>
    <property type="evidence" value="ECO:0007669"/>
    <property type="project" value="TreeGrafter"/>
</dbReference>
<dbReference type="Proteomes" id="UP000284333">
    <property type="component" value="Unassembled WGS sequence"/>
</dbReference>
<evidence type="ECO:0000259" key="2">
    <source>
        <dbReference type="Pfam" id="PF00561"/>
    </source>
</evidence>
<dbReference type="InterPro" id="IPR050266">
    <property type="entry name" value="AB_hydrolase_sf"/>
</dbReference>
<gene>
    <name evidence="3" type="ORF">EF834_16750</name>
</gene>
<dbReference type="PANTHER" id="PTHR43798:SF31">
    <property type="entry name" value="AB HYDROLASE SUPERFAMILY PROTEIN YCLE"/>
    <property type="match status" value="1"/>
</dbReference>
<dbReference type="AlphaFoldDB" id="A0A3S3B1N2"/>
<name>A0A3S3B1N2_9NOCA</name>
<dbReference type="SUPFAM" id="SSF53474">
    <property type="entry name" value="alpha/beta-Hydrolases"/>
    <property type="match status" value="1"/>
</dbReference>